<comment type="caution">
    <text evidence="2">The sequence shown here is derived from an EMBL/GenBank/DDBJ whole genome shotgun (WGS) entry which is preliminary data.</text>
</comment>
<dbReference type="PANTHER" id="PTHR42743">
    <property type="entry name" value="AMINO-ACID AMINOTRANSFERASE"/>
    <property type="match status" value="1"/>
</dbReference>
<dbReference type="GO" id="GO:0008696">
    <property type="term" value="F:4-amino-4-deoxychorismate lyase activity"/>
    <property type="evidence" value="ECO:0007669"/>
    <property type="project" value="UniProtKB-EC"/>
</dbReference>
<dbReference type="InterPro" id="IPR050571">
    <property type="entry name" value="Class-IV_PLP-Dep_Aminotrnsfr"/>
</dbReference>
<evidence type="ECO:0000313" key="3">
    <source>
        <dbReference type="Proteomes" id="UP000292373"/>
    </source>
</evidence>
<dbReference type="InterPro" id="IPR043132">
    <property type="entry name" value="BCAT-like_C"/>
</dbReference>
<sequence length="284" mass="29203">MRQLVAVLGTGVVDASDAVVTADDLGINRGDGVFDAARVVSDAAGVRVELLEPHLARFARSHQKMGMAEPDLAAWRALIEEAVAAWDVPGEAILKLIATRGLEHEPGAPGASFLTLTAADTAPCPPLRVITLTTGRASDAFADAPWLLGGVKSLSYAVNVAMAREAKRRGVDDVLFTSSDGYCLEGPRSGLLVRFGDAFVTTPVAGTGILDSVTIGVVAEGLRSRGLAFSERLVTPAELIASDGGWLLSAGRGVAEIVALNGSPLATDAEASALLCELAGFGTA</sequence>
<evidence type="ECO:0000313" key="2">
    <source>
        <dbReference type="EMBL" id="TBT87375.1"/>
    </source>
</evidence>
<dbReference type="EC" id="4.1.3.38" evidence="2"/>
<gene>
    <name evidence="2" type="ORF">ET989_03450</name>
</gene>
<dbReference type="NCBIfam" id="NF005888">
    <property type="entry name" value="PRK07849.1-3"/>
    <property type="match status" value="1"/>
</dbReference>
<keyword evidence="2" id="KW-0456">Lyase</keyword>
<dbReference type="Gene3D" id="3.20.10.10">
    <property type="entry name" value="D-amino Acid Aminotransferase, subunit A, domain 2"/>
    <property type="match status" value="1"/>
</dbReference>
<dbReference type="AlphaFoldDB" id="A0A4Q9KI48"/>
<accession>A0A4Q9KI48</accession>
<comment type="similarity">
    <text evidence="1">Belongs to the class-IV pyridoxal-phosphate-dependent aminotransferase family.</text>
</comment>
<dbReference type="OrthoDB" id="9805628at2"/>
<dbReference type="InterPro" id="IPR036038">
    <property type="entry name" value="Aminotransferase-like"/>
</dbReference>
<protein>
    <submittedName>
        <fullName evidence="2">Aminodeoxychorismate lyase</fullName>
        <ecNumber evidence="2">4.1.3.38</ecNumber>
    </submittedName>
</protein>
<dbReference type="Gene3D" id="3.30.470.10">
    <property type="match status" value="1"/>
</dbReference>
<evidence type="ECO:0000256" key="1">
    <source>
        <dbReference type="ARBA" id="ARBA00009320"/>
    </source>
</evidence>
<dbReference type="PANTHER" id="PTHR42743:SF11">
    <property type="entry name" value="AMINODEOXYCHORISMATE LYASE"/>
    <property type="match status" value="1"/>
</dbReference>
<dbReference type="InterPro" id="IPR001544">
    <property type="entry name" value="Aminotrans_IV"/>
</dbReference>
<dbReference type="RefSeq" id="WP_131167161.1">
    <property type="nucleotide sequence ID" value="NZ_SDMQ01000002.1"/>
</dbReference>
<keyword evidence="3" id="KW-1185">Reference proteome</keyword>
<name>A0A4Q9KI48_9ACTN</name>
<dbReference type="InterPro" id="IPR043131">
    <property type="entry name" value="BCAT-like_N"/>
</dbReference>
<dbReference type="Proteomes" id="UP000292373">
    <property type="component" value="Unassembled WGS sequence"/>
</dbReference>
<reference evidence="2 3" key="1">
    <citation type="submission" date="2019-01" db="EMBL/GenBank/DDBJ databases">
        <title>Lactibacter flavus gen. nov., sp. nov., a novel bacterium of the family Propionibacteriaceae isolated from raw milk and dairy products.</title>
        <authorList>
            <person name="Huptas C."/>
            <person name="Wenning M."/>
            <person name="Breitenwieser F."/>
            <person name="Doll E."/>
            <person name="Von Neubeck M."/>
            <person name="Busse H.-J."/>
            <person name="Scherer S."/>
        </authorList>
    </citation>
    <scope>NUCLEOTIDE SEQUENCE [LARGE SCALE GENOMIC DNA]</scope>
    <source>
        <strain evidence="2 3">KCTC 33808</strain>
    </source>
</reference>
<dbReference type="GO" id="GO:0046394">
    <property type="term" value="P:carboxylic acid biosynthetic process"/>
    <property type="evidence" value="ECO:0007669"/>
    <property type="project" value="UniProtKB-ARBA"/>
</dbReference>
<dbReference type="SUPFAM" id="SSF56752">
    <property type="entry name" value="D-aminoacid aminotransferase-like PLP-dependent enzymes"/>
    <property type="match status" value="1"/>
</dbReference>
<organism evidence="2 3">
    <name type="scientific">Propioniciclava sinopodophylli</name>
    <dbReference type="NCBI Taxonomy" id="1837344"/>
    <lineage>
        <taxon>Bacteria</taxon>
        <taxon>Bacillati</taxon>
        <taxon>Actinomycetota</taxon>
        <taxon>Actinomycetes</taxon>
        <taxon>Propionibacteriales</taxon>
        <taxon>Propionibacteriaceae</taxon>
        <taxon>Propioniciclava</taxon>
    </lineage>
</organism>
<proteinExistence type="inferred from homology"/>
<dbReference type="Pfam" id="PF01063">
    <property type="entry name" value="Aminotran_4"/>
    <property type="match status" value="1"/>
</dbReference>
<dbReference type="GO" id="GO:0005829">
    <property type="term" value="C:cytosol"/>
    <property type="evidence" value="ECO:0007669"/>
    <property type="project" value="TreeGrafter"/>
</dbReference>
<dbReference type="EMBL" id="SDMQ01000002">
    <property type="protein sequence ID" value="TBT87375.1"/>
    <property type="molecule type" value="Genomic_DNA"/>
</dbReference>